<dbReference type="GO" id="GO:0030145">
    <property type="term" value="F:manganese ion binding"/>
    <property type="evidence" value="ECO:0007669"/>
    <property type="project" value="UniProtKB-UniRule"/>
</dbReference>
<evidence type="ECO:0000256" key="11">
    <source>
        <dbReference type="ARBA" id="ARBA00022759"/>
    </source>
</evidence>
<dbReference type="CDD" id="cd07182">
    <property type="entry name" value="RNase_HII_bacteria_HII_like"/>
    <property type="match status" value="1"/>
</dbReference>
<dbReference type="GO" id="GO:0005737">
    <property type="term" value="C:cytoplasm"/>
    <property type="evidence" value="ECO:0007669"/>
    <property type="project" value="UniProtKB-SubCell"/>
</dbReference>
<dbReference type="EC" id="3.1.26.4" evidence="6 14"/>
<feature type="binding site" evidence="14 15">
    <location>
        <position position="23"/>
    </location>
    <ligand>
        <name>a divalent metal cation</name>
        <dbReference type="ChEBI" id="CHEBI:60240"/>
    </ligand>
</feature>
<dbReference type="PANTHER" id="PTHR10954">
    <property type="entry name" value="RIBONUCLEASE H2 SUBUNIT A"/>
    <property type="match status" value="1"/>
</dbReference>
<dbReference type="Pfam" id="PF01351">
    <property type="entry name" value="RNase_HII"/>
    <property type="match status" value="1"/>
</dbReference>
<keyword evidence="13 14" id="KW-0464">Manganese</keyword>
<evidence type="ECO:0000256" key="8">
    <source>
        <dbReference type="ARBA" id="ARBA00022490"/>
    </source>
</evidence>
<name>A0A1F5QDJ5_9BACT</name>
<dbReference type="InterPro" id="IPR022898">
    <property type="entry name" value="RNase_HII"/>
</dbReference>
<dbReference type="EMBL" id="MFFF01000006">
    <property type="protein sequence ID" value="OGE99952.1"/>
    <property type="molecule type" value="Genomic_DNA"/>
</dbReference>
<evidence type="ECO:0000256" key="10">
    <source>
        <dbReference type="ARBA" id="ARBA00022723"/>
    </source>
</evidence>
<accession>A0A1F5QDJ5</accession>
<feature type="binding site" evidence="14 15">
    <location>
        <position position="24"/>
    </location>
    <ligand>
        <name>a divalent metal cation</name>
        <dbReference type="ChEBI" id="CHEBI:60240"/>
    </ligand>
</feature>
<dbReference type="PROSITE" id="PS51975">
    <property type="entry name" value="RNASE_H_2"/>
    <property type="match status" value="1"/>
</dbReference>
<comment type="cofactor">
    <cofactor evidence="2">
        <name>Mg(2+)</name>
        <dbReference type="ChEBI" id="CHEBI:18420"/>
    </cofactor>
</comment>
<evidence type="ECO:0000256" key="7">
    <source>
        <dbReference type="ARBA" id="ARBA00019179"/>
    </source>
</evidence>
<evidence type="ECO:0000259" key="17">
    <source>
        <dbReference type="PROSITE" id="PS51975"/>
    </source>
</evidence>
<feature type="binding site" evidence="14 15">
    <location>
        <position position="124"/>
    </location>
    <ligand>
        <name>a divalent metal cation</name>
        <dbReference type="ChEBI" id="CHEBI:60240"/>
    </ligand>
</feature>
<evidence type="ECO:0000256" key="12">
    <source>
        <dbReference type="ARBA" id="ARBA00022801"/>
    </source>
</evidence>
<comment type="function">
    <text evidence="3 14 16">Endonuclease that specifically degrades the RNA of RNA-DNA hybrids.</text>
</comment>
<dbReference type="Proteomes" id="UP000177235">
    <property type="component" value="Unassembled WGS sequence"/>
</dbReference>
<evidence type="ECO:0000313" key="19">
    <source>
        <dbReference type="Proteomes" id="UP000177235"/>
    </source>
</evidence>
<evidence type="ECO:0000256" key="15">
    <source>
        <dbReference type="PROSITE-ProRule" id="PRU01319"/>
    </source>
</evidence>
<evidence type="ECO:0000313" key="18">
    <source>
        <dbReference type="EMBL" id="OGE99952.1"/>
    </source>
</evidence>
<dbReference type="InterPro" id="IPR024567">
    <property type="entry name" value="RNase_HII/HIII_dom"/>
</dbReference>
<keyword evidence="10 14" id="KW-0479">Metal-binding</keyword>
<dbReference type="GO" id="GO:0006298">
    <property type="term" value="P:mismatch repair"/>
    <property type="evidence" value="ECO:0007669"/>
    <property type="project" value="TreeGrafter"/>
</dbReference>
<evidence type="ECO:0000256" key="2">
    <source>
        <dbReference type="ARBA" id="ARBA00001946"/>
    </source>
</evidence>
<protein>
    <recommendedName>
        <fullName evidence="7 14">Ribonuclease HII</fullName>
        <shortName evidence="14">RNase HII</shortName>
        <ecNumber evidence="6 14">3.1.26.4</ecNumber>
    </recommendedName>
</protein>
<evidence type="ECO:0000256" key="1">
    <source>
        <dbReference type="ARBA" id="ARBA00000077"/>
    </source>
</evidence>
<dbReference type="HAMAP" id="MF_00052_B">
    <property type="entry name" value="RNase_HII_B"/>
    <property type="match status" value="1"/>
</dbReference>
<evidence type="ECO:0000256" key="3">
    <source>
        <dbReference type="ARBA" id="ARBA00004065"/>
    </source>
</evidence>
<comment type="cofactor">
    <cofactor evidence="14 15">
        <name>Mn(2+)</name>
        <dbReference type="ChEBI" id="CHEBI:29035"/>
    </cofactor>
    <cofactor evidence="14 15">
        <name>Mg(2+)</name>
        <dbReference type="ChEBI" id="CHEBI:18420"/>
    </cofactor>
    <text evidence="14 15">Manganese or magnesium. Binds 1 divalent metal ion per monomer in the absence of substrate. May bind a second metal ion after substrate binding.</text>
</comment>
<keyword evidence="11 14" id="KW-0255">Endonuclease</keyword>
<dbReference type="NCBIfam" id="NF000595">
    <property type="entry name" value="PRK00015.1-3"/>
    <property type="match status" value="1"/>
</dbReference>
<evidence type="ECO:0000256" key="4">
    <source>
        <dbReference type="ARBA" id="ARBA00004496"/>
    </source>
</evidence>
<feature type="domain" description="RNase H type-2" evidence="17">
    <location>
        <begin position="17"/>
        <end position="216"/>
    </location>
</feature>
<dbReference type="PANTHER" id="PTHR10954:SF18">
    <property type="entry name" value="RIBONUCLEASE HII"/>
    <property type="match status" value="1"/>
</dbReference>
<comment type="similarity">
    <text evidence="5 14 16">Belongs to the RNase HII family.</text>
</comment>
<dbReference type="SUPFAM" id="SSF53098">
    <property type="entry name" value="Ribonuclease H-like"/>
    <property type="match status" value="1"/>
</dbReference>
<evidence type="ECO:0000256" key="9">
    <source>
        <dbReference type="ARBA" id="ARBA00022722"/>
    </source>
</evidence>
<keyword evidence="8 14" id="KW-0963">Cytoplasm</keyword>
<keyword evidence="9 14" id="KW-0540">Nuclease</keyword>
<evidence type="ECO:0000256" key="16">
    <source>
        <dbReference type="RuleBase" id="RU003515"/>
    </source>
</evidence>
<dbReference type="InterPro" id="IPR036397">
    <property type="entry name" value="RNaseH_sf"/>
</dbReference>
<dbReference type="InterPro" id="IPR012337">
    <property type="entry name" value="RNaseH-like_sf"/>
</dbReference>
<comment type="subcellular location">
    <subcellularLocation>
        <location evidence="4 14">Cytoplasm</location>
    </subcellularLocation>
</comment>
<evidence type="ECO:0000256" key="13">
    <source>
        <dbReference type="ARBA" id="ARBA00023211"/>
    </source>
</evidence>
<dbReference type="GO" id="GO:0032299">
    <property type="term" value="C:ribonuclease H2 complex"/>
    <property type="evidence" value="ECO:0007669"/>
    <property type="project" value="TreeGrafter"/>
</dbReference>
<dbReference type="Gene3D" id="3.30.420.10">
    <property type="entry name" value="Ribonuclease H-like superfamily/Ribonuclease H"/>
    <property type="match status" value="1"/>
</dbReference>
<comment type="catalytic activity">
    <reaction evidence="1 14 15 16">
        <text>Endonucleolytic cleavage to 5'-phosphomonoester.</text>
        <dbReference type="EC" id="3.1.26.4"/>
    </reaction>
</comment>
<dbReference type="GO" id="GO:0003723">
    <property type="term" value="F:RNA binding"/>
    <property type="evidence" value="ECO:0007669"/>
    <property type="project" value="UniProtKB-UniRule"/>
</dbReference>
<evidence type="ECO:0000256" key="14">
    <source>
        <dbReference type="HAMAP-Rule" id="MF_00052"/>
    </source>
</evidence>
<sequence>MITPTYTSELKLLRDFQLIAGVDEVGRGPLAGPVVSATVILDPGKVGKYRSKTKWWSGIRDSKTVPEEKRAALTEFIKENAIEFAIGEASHREIDELNIHYASLLSMKRAVEKLHTAPEIVLIDGRFKIPGINLTQRSIINGDAHVLSIAAASLLAKVHRDALMKKYSEQFPHYGFENHKGYNTLFHRKAVYSHGACDIHRMTFPALQGIINKRFENFLI</sequence>
<comment type="caution">
    <text evidence="18">The sequence shown here is derived from an EMBL/GenBank/DDBJ whole genome shotgun (WGS) entry which is preliminary data.</text>
</comment>
<dbReference type="AlphaFoldDB" id="A0A1F5QDJ5"/>
<dbReference type="GO" id="GO:0004523">
    <property type="term" value="F:RNA-DNA hybrid ribonuclease activity"/>
    <property type="evidence" value="ECO:0007669"/>
    <property type="project" value="UniProtKB-UniRule"/>
</dbReference>
<gene>
    <name evidence="14" type="primary">rnhB</name>
    <name evidence="18" type="ORF">A3J05_04990</name>
</gene>
<keyword evidence="12 14" id="KW-0378">Hydrolase</keyword>
<evidence type="ECO:0000256" key="6">
    <source>
        <dbReference type="ARBA" id="ARBA00012180"/>
    </source>
</evidence>
<reference evidence="18 19" key="1">
    <citation type="journal article" date="2016" name="Nat. Commun.">
        <title>Thousands of microbial genomes shed light on interconnected biogeochemical processes in an aquifer system.</title>
        <authorList>
            <person name="Anantharaman K."/>
            <person name="Brown C.T."/>
            <person name="Hug L.A."/>
            <person name="Sharon I."/>
            <person name="Castelle C.J."/>
            <person name="Probst A.J."/>
            <person name="Thomas B.C."/>
            <person name="Singh A."/>
            <person name="Wilkins M.J."/>
            <person name="Karaoz U."/>
            <person name="Brodie E.L."/>
            <person name="Williams K.H."/>
            <person name="Hubbard S.S."/>
            <person name="Banfield J.F."/>
        </authorList>
    </citation>
    <scope>NUCLEOTIDE SEQUENCE [LARGE SCALE GENOMIC DNA]</scope>
</reference>
<proteinExistence type="inferred from homology"/>
<organism evidence="18 19">
    <name type="scientific">Candidatus Doudnabacteria bacterium RIFCSPLOWO2_02_FULL_48_13</name>
    <dbReference type="NCBI Taxonomy" id="1817845"/>
    <lineage>
        <taxon>Bacteria</taxon>
        <taxon>Candidatus Doudnaibacteriota</taxon>
    </lineage>
</organism>
<evidence type="ECO:0000256" key="5">
    <source>
        <dbReference type="ARBA" id="ARBA00007383"/>
    </source>
</evidence>
<dbReference type="GO" id="GO:0043137">
    <property type="term" value="P:DNA replication, removal of RNA primer"/>
    <property type="evidence" value="ECO:0007669"/>
    <property type="project" value="TreeGrafter"/>
</dbReference>
<dbReference type="InterPro" id="IPR001352">
    <property type="entry name" value="RNase_HII/HIII"/>
</dbReference>